<proteinExistence type="predicted"/>
<reference evidence="1 2" key="1">
    <citation type="journal article" date="2017" name="Genome Announc.">
        <title>Complete Genome Sequences of Two Acetylene-Fermenting Pelobacter acetylenicus Strains.</title>
        <authorList>
            <person name="Sutton J.M."/>
            <person name="Baesman S.M."/>
            <person name="Fierst J.L."/>
            <person name="Poret-Peterson A.T."/>
            <person name="Oremland R.S."/>
            <person name="Dunlap D.S."/>
            <person name="Akob D.M."/>
        </authorList>
    </citation>
    <scope>NUCLEOTIDE SEQUENCE [LARGE SCALE GENOMIC DNA]</scope>
    <source>
        <strain evidence="1 2">DSM 3247</strain>
    </source>
</reference>
<dbReference type="KEGG" id="pace:A6070_10770"/>
<evidence type="ECO:0000313" key="1">
    <source>
        <dbReference type="EMBL" id="APG23956.1"/>
    </source>
</evidence>
<keyword evidence="2" id="KW-1185">Reference proteome</keyword>
<dbReference type="EMBL" id="CP015518">
    <property type="protein sequence ID" value="APG23956.1"/>
    <property type="molecule type" value="Genomic_DNA"/>
</dbReference>
<gene>
    <name evidence="1" type="ORF">A7E75_02150</name>
</gene>
<dbReference type="Proteomes" id="UP000182264">
    <property type="component" value="Chromosome"/>
</dbReference>
<sequence>MVFCSSKGNAIDVYGKIVKGFLNEKRCCSKKFVKKIERLANKIKGLRIVWAILIRWGAAGMTG</sequence>
<protein>
    <submittedName>
        <fullName evidence="1">Uncharacterized protein</fullName>
    </submittedName>
</protein>
<accession>A0A1L3GDD9</accession>
<dbReference type="AlphaFoldDB" id="A0A1L3GDD9"/>
<evidence type="ECO:0000313" key="2">
    <source>
        <dbReference type="Proteomes" id="UP000182264"/>
    </source>
</evidence>
<organism evidence="1 2">
    <name type="scientific">Syntrophotalea acetylenica</name>
    <name type="common">Pelobacter acetylenicus</name>
    <dbReference type="NCBI Taxonomy" id="29542"/>
    <lineage>
        <taxon>Bacteria</taxon>
        <taxon>Pseudomonadati</taxon>
        <taxon>Thermodesulfobacteriota</taxon>
        <taxon>Desulfuromonadia</taxon>
        <taxon>Desulfuromonadales</taxon>
        <taxon>Syntrophotaleaceae</taxon>
        <taxon>Syntrophotalea</taxon>
    </lineage>
</organism>
<name>A0A1L3GDD9_SYNAC</name>